<dbReference type="AlphaFoldDB" id="X1FXC2"/>
<gene>
    <name evidence="1" type="ORF">S03H2_00157</name>
</gene>
<accession>X1FXC2</accession>
<name>X1FXC2_9ZZZZ</name>
<evidence type="ECO:0000313" key="1">
    <source>
        <dbReference type="EMBL" id="GAH25428.1"/>
    </source>
</evidence>
<dbReference type="EMBL" id="BARU01000014">
    <property type="protein sequence ID" value="GAH25428.1"/>
    <property type="molecule type" value="Genomic_DNA"/>
</dbReference>
<protein>
    <submittedName>
        <fullName evidence="1">Uncharacterized protein</fullName>
    </submittedName>
</protein>
<comment type="caution">
    <text evidence="1">The sequence shown here is derived from an EMBL/GenBank/DDBJ whole genome shotgun (WGS) entry which is preliminary data.</text>
</comment>
<proteinExistence type="predicted"/>
<organism evidence="1">
    <name type="scientific">marine sediment metagenome</name>
    <dbReference type="NCBI Taxonomy" id="412755"/>
    <lineage>
        <taxon>unclassified sequences</taxon>
        <taxon>metagenomes</taxon>
        <taxon>ecological metagenomes</taxon>
    </lineage>
</organism>
<sequence length="80" mass="9553">MDKKIYNLIHLARKALKTCHYSRAEKLIKQFHLEALKSKDVEMLELATHALLECRRFHFLDVLHELERIDPIQSLRKDLS</sequence>
<reference evidence="1" key="1">
    <citation type="journal article" date="2014" name="Front. Microbiol.">
        <title>High frequency of phylogenetically diverse reductive dehalogenase-homologous genes in deep subseafloor sedimentary metagenomes.</title>
        <authorList>
            <person name="Kawai M."/>
            <person name="Futagami T."/>
            <person name="Toyoda A."/>
            <person name="Takaki Y."/>
            <person name="Nishi S."/>
            <person name="Hori S."/>
            <person name="Arai W."/>
            <person name="Tsubouchi T."/>
            <person name="Morono Y."/>
            <person name="Uchiyama I."/>
            <person name="Ito T."/>
            <person name="Fujiyama A."/>
            <person name="Inagaki F."/>
            <person name="Takami H."/>
        </authorList>
    </citation>
    <scope>NUCLEOTIDE SEQUENCE</scope>
    <source>
        <strain evidence="1">Expedition CK06-06</strain>
    </source>
</reference>